<sequence length="56" mass="6084">MQARRLLQRRVIAELDKINTTQPLWIKLSADLPTGKGGSGGDASPPAFAYFNNARA</sequence>
<dbReference type="Proteomes" id="UP001157355">
    <property type="component" value="Unassembled WGS sequence"/>
</dbReference>
<name>A0AA37X5U3_9RHOB</name>
<protein>
    <submittedName>
        <fullName evidence="1">Uncharacterized protein</fullName>
    </submittedName>
</protein>
<reference evidence="1 2" key="1">
    <citation type="journal article" date="2014" name="Int. J. Syst. Evol. Microbiol.">
        <title>Complete genome sequence of Corynebacterium casei LMG S-19264T (=DSM 44701T), isolated from a smear-ripened cheese.</title>
        <authorList>
            <consortium name="US DOE Joint Genome Institute (JGI-PGF)"/>
            <person name="Walter F."/>
            <person name="Albersmeier A."/>
            <person name="Kalinowski J."/>
            <person name="Ruckert C."/>
        </authorList>
    </citation>
    <scope>NUCLEOTIDE SEQUENCE [LARGE SCALE GENOMIC DNA]</scope>
    <source>
        <strain evidence="1 2">NBRC 111766</strain>
    </source>
</reference>
<comment type="caution">
    <text evidence="1">The sequence shown here is derived from an EMBL/GenBank/DDBJ whole genome shotgun (WGS) entry which is preliminary data.</text>
</comment>
<dbReference type="EMBL" id="BSPP01000011">
    <property type="protein sequence ID" value="GLS88356.1"/>
    <property type="molecule type" value="Genomic_DNA"/>
</dbReference>
<dbReference type="AlphaFoldDB" id="A0AA37X5U3"/>
<organism evidence="1 2">
    <name type="scientific">Cypionkella aquatica</name>
    <dbReference type="NCBI Taxonomy" id="1756042"/>
    <lineage>
        <taxon>Bacteria</taxon>
        <taxon>Pseudomonadati</taxon>
        <taxon>Pseudomonadota</taxon>
        <taxon>Alphaproteobacteria</taxon>
        <taxon>Rhodobacterales</taxon>
        <taxon>Paracoccaceae</taxon>
        <taxon>Cypionkella</taxon>
    </lineage>
</organism>
<accession>A0AA37X5U3</accession>
<evidence type="ECO:0000313" key="1">
    <source>
        <dbReference type="EMBL" id="GLS88356.1"/>
    </source>
</evidence>
<keyword evidence="2" id="KW-1185">Reference proteome</keyword>
<gene>
    <name evidence="1" type="ORF">GCM10010873_33300</name>
</gene>
<proteinExistence type="predicted"/>
<evidence type="ECO:0000313" key="2">
    <source>
        <dbReference type="Proteomes" id="UP001157355"/>
    </source>
</evidence>